<evidence type="ECO:0000313" key="10">
    <source>
        <dbReference type="Proteomes" id="UP000799439"/>
    </source>
</evidence>
<evidence type="ECO:0000313" key="9">
    <source>
        <dbReference type="EMBL" id="KAF2157848.1"/>
    </source>
</evidence>
<dbReference type="AlphaFoldDB" id="A0A9P4JF39"/>
<protein>
    <recommendedName>
        <fullName evidence="8">Rhodopsin domain-containing protein</fullName>
    </recommendedName>
</protein>
<dbReference type="PANTHER" id="PTHR33048:SF47">
    <property type="entry name" value="INTEGRAL MEMBRANE PROTEIN-RELATED"/>
    <property type="match status" value="1"/>
</dbReference>
<comment type="subcellular location">
    <subcellularLocation>
        <location evidence="1">Membrane</location>
        <topology evidence="1">Multi-pass membrane protein</topology>
    </subcellularLocation>
</comment>
<dbReference type="OrthoDB" id="4682787at2759"/>
<evidence type="ECO:0000256" key="7">
    <source>
        <dbReference type="SAM" id="Phobius"/>
    </source>
</evidence>
<keyword evidence="2 7" id="KW-0812">Transmembrane</keyword>
<comment type="caution">
    <text evidence="9">The sequence shown here is derived from an EMBL/GenBank/DDBJ whole genome shotgun (WGS) entry which is preliminary data.</text>
</comment>
<evidence type="ECO:0000256" key="1">
    <source>
        <dbReference type="ARBA" id="ARBA00004141"/>
    </source>
</evidence>
<comment type="similarity">
    <text evidence="5">Belongs to the SAT4 family.</text>
</comment>
<dbReference type="Pfam" id="PF20684">
    <property type="entry name" value="Fung_rhodopsin"/>
    <property type="match status" value="1"/>
</dbReference>
<feature type="transmembrane region" description="Helical" evidence="7">
    <location>
        <begin position="150"/>
        <end position="170"/>
    </location>
</feature>
<feature type="transmembrane region" description="Helical" evidence="7">
    <location>
        <begin position="72"/>
        <end position="94"/>
    </location>
</feature>
<proteinExistence type="inferred from homology"/>
<feature type="transmembrane region" description="Helical" evidence="7">
    <location>
        <begin position="114"/>
        <end position="138"/>
    </location>
</feature>
<keyword evidence="10" id="KW-1185">Reference proteome</keyword>
<evidence type="ECO:0000256" key="3">
    <source>
        <dbReference type="ARBA" id="ARBA00022989"/>
    </source>
</evidence>
<dbReference type="InterPro" id="IPR049326">
    <property type="entry name" value="Rhodopsin_dom_fungi"/>
</dbReference>
<dbReference type="GO" id="GO:0016020">
    <property type="term" value="C:membrane"/>
    <property type="evidence" value="ECO:0007669"/>
    <property type="project" value="UniProtKB-SubCell"/>
</dbReference>
<name>A0A9P4JF39_9PEZI</name>
<reference evidence="9" key="1">
    <citation type="journal article" date="2020" name="Stud. Mycol.">
        <title>101 Dothideomycetes genomes: a test case for predicting lifestyles and emergence of pathogens.</title>
        <authorList>
            <person name="Haridas S."/>
            <person name="Albert R."/>
            <person name="Binder M."/>
            <person name="Bloem J."/>
            <person name="Labutti K."/>
            <person name="Salamov A."/>
            <person name="Andreopoulos B."/>
            <person name="Baker S."/>
            <person name="Barry K."/>
            <person name="Bills G."/>
            <person name="Bluhm B."/>
            <person name="Cannon C."/>
            <person name="Castanera R."/>
            <person name="Culley D."/>
            <person name="Daum C."/>
            <person name="Ezra D."/>
            <person name="Gonzalez J."/>
            <person name="Henrissat B."/>
            <person name="Kuo A."/>
            <person name="Liang C."/>
            <person name="Lipzen A."/>
            <person name="Lutzoni F."/>
            <person name="Magnuson J."/>
            <person name="Mondo S."/>
            <person name="Nolan M."/>
            <person name="Ohm R."/>
            <person name="Pangilinan J."/>
            <person name="Park H.-J."/>
            <person name="Ramirez L."/>
            <person name="Alfaro M."/>
            <person name="Sun H."/>
            <person name="Tritt A."/>
            <person name="Yoshinaga Y."/>
            <person name="Zwiers L.-H."/>
            <person name="Turgeon B."/>
            <person name="Goodwin S."/>
            <person name="Spatafora J."/>
            <person name="Crous P."/>
            <person name="Grigoriev I."/>
        </authorList>
    </citation>
    <scope>NUCLEOTIDE SEQUENCE</scope>
    <source>
        <strain evidence="9">CBS 260.36</strain>
    </source>
</reference>
<evidence type="ECO:0000256" key="4">
    <source>
        <dbReference type="ARBA" id="ARBA00023136"/>
    </source>
</evidence>
<dbReference type="PANTHER" id="PTHR33048">
    <property type="entry name" value="PTH11-LIKE INTEGRAL MEMBRANE PROTEIN (AFU_ORTHOLOGUE AFUA_5G11245)"/>
    <property type="match status" value="1"/>
</dbReference>
<accession>A0A9P4JF39</accession>
<feature type="region of interest" description="Disordered" evidence="6">
    <location>
        <begin position="1"/>
        <end position="20"/>
    </location>
</feature>
<feature type="transmembrane region" description="Helical" evidence="7">
    <location>
        <begin position="34"/>
        <end position="60"/>
    </location>
</feature>
<evidence type="ECO:0000256" key="2">
    <source>
        <dbReference type="ARBA" id="ARBA00022692"/>
    </source>
</evidence>
<gene>
    <name evidence="9" type="ORF">K461DRAFT_25260</name>
</gene>
<feature type="compositionally biased region" description="Low complexity" evidence="6">
    <location>
        <begin position="1"/>
        <end position="13"/>
    </location>
</feature>
<sequence length="354" mass="39057">MASTVSTTADVTSKPTATWTGDPASNPATALVNIHIGLILSNYIVAFVLTTLCVSLRIYVRRVMIKEIALDDWILIAAQFAYISFIVFVIGFSLNIQINGMQDEFWLSFNLTAFWELPLGLTNILVRGAIATFFLRALPQYEHTVARIGIIATFWLYAVFMVIFTFINIFQCGDPLATSWEYSPPCLNYAAMEALPIVARVLTMVLDWVMTLVPVIVVVRSAMSRRDKITVVCIMVLAGAGSTLSILSIVYNSLGIISYPDTFPGWMVYTIFVLWENGAAILVVSLAAMRPLFQKIVDGVPALRPGFGSGVPVTMSTKDTIDHPQRPEADEINVERGFENNVVLLGKFEVNPPS</sequence>
<feature type="transmembrane region" description="Helical" evidence="7">
    <location>
        <begin position="231"/>
        <end position="254"/>
    </location>
</feature>
<feature type="domain" description="Rhodopsin" evidence="8">
    <location>
        <begin position="56"/>
        <end position="295"/>
    </location>
</feature>
<evidence type="ECO:0000256" key="6">
    <source>
        <dbReference type="SAM" id="MobiDB-lite"/>
    </source>
</evidence>
<evidence type="ECO:0000259" key="8">
    <source>
        <dbReference type="Pfam" id="PF20684"/>
    </source>
</evidence>
<organism evidence="9 10">
    <name type="scientific">Myriangium duriaei CBS 260.36</name>
    <dbReference type="NCBI Taxonomy" id="1168546"/>
    <lineage>
        <taxon>Eukaryota</taxon>
        <taxon>Fungi</taxon>
        <taxon>Dikarya</taxon>
        <taxon>Ascomycota</taxon>
        <taxon>Pezizomycotina</taxon>
        <taxon>Dothideomycetes</taxon>
        <taxon>Dothideomycetidae</taxon>
        <taxon>Myriangiales</taxon>
        <taxon>Myriangiaceae</taxon>
        <taxon>Myriangium</taxon>
    </lineage>
</organism>
<evidence type="ECO:0000256" key="5">
    <source>
        <dbReference type="ARBA" id="ARBA00038359"/>
    </source>
</evidence>
<feature type="transmembrane region" description="Helical" evidence="7">
    <location>
        <begin position="197"/>
        <end position="219"/>
    </location>
</feature>
<dbReference type="InterPro" id="IPR052337">
    <property type="entry name" value="SAT4-like"/>
</dbReference>
<feature type="transmembrane region" description="Helical" evidence="7">
    <location>
        <begin position="266"/>
        <end position="288"/>
    </location>
</feature>
<dbReference type="Proteomes" id="UP000799439">
    <property type="component" value="Unassembled WGS sequence"/>
</dbReference>
<keyword evidence="4 7" id="KW-0472">Membrane</keyword>
<dbReference type="EMBL" id="ML996081">
    <property type="protein sequence ID" value="KAF2157848.1"/>
    <property type="molecule type" value="Genomic_DNA"/>
</dbReference>
<keyword evidence="3 7" id="KW-1133">Transmembrane helix</keyword>